<protein>
    <submittedName>
        <fullName evidence="3">Uncharacterized protein</fullName>
    </submittedName>
</protein>
<dbReference type="AlphaFoldDB" id="A0A2A9PMR0"/>
<feature type="chain" id="PRO_5012405629" evidence="2">
    <location>
        <begin position="18"/>
        <end position="356"/>
    </location>
</feature>
<keyword evidence="4" id="KW-1185">Reference proteome</keyword>
<reference evidence="3 4" key="2">
    <citation type="journal article" date="2017" name="Sci. Rep.">
        <title>Ant-infecting Ophiocordyceps genomes reveal a high diversity of potential behavioral manipulation genes and a possible major role for enterotoxins.</title>
        <authorList>
            <person name="de Bekker C."/>
            <person name="Ohm R.A."/>
            <person name="Evans H.C."/>
            <person name="Brachmann A."/>
            <person name="Hughes D.P."/>
        </authorList>
    </citation>
    <scope>NUCLEOTIDE SEQUENCE [LARGE SCALE GENOMIC DNA]</scope>
    <source>
        <strain evidence="3 4">SC16a</strain>
    </source>
</reference>
<evidence type="ECO:0000256" key="2">
    <source>
        <dbReference type="SAM" id="SignalP"/>
    </source>
</evidence>
<proteinExistence type="predicted"/>
<feature type="region of interest" description="Disordered" evidence="1">
    <location>
        <begin position="297"/>
        <end position="322"/>
    </location>
</feature>
<evidence type="ECO:0000313" key="3">
    <source>
        <dbReference type="EMBL" id="PFH62160.1"/>
    </source>
</evidence>
<accession>A0A2A9PMR0</accession>
<evidence type="ECO:0000313" key="4">
    <source>
        <dbReference type="Proteomes" id="UP000037136"/>
    </source>
</evidence>
<evidence type="ECO:0000256" key="1">
    <source>
        <dbReference type="SAM" id="MobiDB-lite"/>
    </source>
</evidence>
<dbReference type="Proteomes" id="UP000037136">
    <property type="component" value="Unassembled WGS sequence"/>
</dbReference>
<dbReference type="EMBL" id="LAZP02000039">
    <property type="protein sequence ID" value="PFH62160.1"/>
    <property type="molecule type" value="Genomic_DNA"/>
</dbReference>
<reference evidence="3 4" key="1">
    <citation type="journal article" date="2015" name="BMC Genomics">
        <title>Gene expression during zombie ant biting behavior reflects the complexity underlying fungal parasitic behavioral manipulation.</title>
        <authorList>
            <person name="de Bekker C."/>
            <person name="Ohm R.A."/>
            <person name="Loreto R.G."/>
            <person name="Sebastian A."/>
            <person name="Albert I."/>
            <person name="Merrow M."/>
            <person name="Brachmann A."/>
            <person name="Hughes D.P."/>
        </authorList>
    </citation>
    <scope>NUCLEOTIDE SEQUENCE [LARGE SCALE GENOMIC DNA]</scope>
    <source>
        <strain evidence="3 4">SC16a</strain>
    </source>
</reference>
<dbReference type="OrthoDB" id="4914391at2759"/>
<feature type="signal peptide" evidence="2">
    <location>
        <begin position="1"/>
        <end position="17"/>
    </location>
</feature>
<sequence>MNIKLLVSASCALLVLAHEYWRDDLKLNDLKKRLEQDSRVDRERAPYYNSTQMEPKPCKWSESYSWPLSGRKLCDNVYYWVEEEFLLGTVKIEALLESQVELQIWTNNSEVVLGIPKATAILDYGAEGWGLQVRKSRSGPGNIFSRGKRQEGNRMERRTFRYSREYKCPAWHECEIRTLTWHAVVVGKCKKTPKFTCTNDFRLCDQMRDDLRCSSSREFFDQYCHTRLARECGFKVPLIDQSGKPIRQVKFLTQDRRPYITGCFKGYPWVTLSSGEVYNPEDEMYFVPYSGPSEWYAKGPDEPPPKMPENNPCRSPLSPPGLKPPSNCTSLLCSQLRNGALLRKLIGGPWEGQHHV</sequence>
<gene>
    <name evidence="3" type="ORF">XA68_14829</name>
</gene>
<comment type="caution">
    <text evidence="3">The sequence shown here is derived from an EMBL/GenBank/DDBJ whole genome shotgun (WGS) entry which is preliminary data.</text>
</comment>
<keyword evidence="2" id="KW-0732">Signal</keyword>
<organism evidence="3 4">
    <name type="scientific">Ophiocordyceps unilateralis</name>
    <name type="common">Zombie-ant fungus</name>
    <name type="synonym">Torrubia unilateralis</name>
    <dbReference type="NCBI Taxonomy" id="268505"/>
    <lineage>
        <taxon>Eukaryota</taxon>
        <taxon>Fungi</taxon>
        <taxon>Dikarya</taxon>
        <taxon>Ascomycota</taxon>
        <taxon>Pezizomycotina</taxon>
        <taxon>Sordariomycetes</taxon>
        <taxon>Hypocreomycetidae</taxon>
        <taxon>Hypocreales</taxon>
        <taxon>Ophiocordycipitaceae</taxon>
        <taxon>Ophiocordyceps</taxon>
    </lineage>
</organism>
<name>A0A2A9PMR0_OPHUN</name>